<feature type="transmembrane region" description="Helical" evidence="1">
    <location>
        <begin position="29"/>
        <end position="46"/>
    </location>
</feature>
<feature type="transmembrane region" description="Helical" evidence="1">
    <location>
        <begin position="147"/>
        <end position="168"/>
    </location>
</feature>
<protein>
    <submittedName>
        <fullName evidence="2">Uncharacterized protein</fullName>
    </submittedName>
</protein>
<dbReference type="EMBL" id="KI968737">
    <property type="protein sequence ID" value="EUN26661.1"/>
    <property type="molecule type" value="Genomic_DNA"/>
</dbReference>
<name>W7EEP3_BIPV3</name>
<evidence type="ECO:0000256" key="1">
    <source>
        <dbReference type="SAM" id="Phobius"/>
    </source>
</evidence>
<accession>W7EEP3</accession>
<dbReference type="AlphaFoldDB" id="W7EEP3"/>
<evidence type="ECO:0000313" key="2">
    <source>
        <dbReference type="EMBL" id="EUN26661.1"/>
    </source>
</evidence>
<keyword evidence="1" id="KW-0472">Membrane</keyword>
<organism evidence="2 3">
    <name type="scientific">Bipolaris victoriae (strain FI3)</name>
    <name type="common">Victoria blight of oats agent</name>
    <name type="synonym">Cochliobolus victoriae</name>
    <dbReference type="NCBI Taxonomy" id="930091"/>
    <lineage>
        <taxon>Eukaryota</taxon>
        <taxon>Fungi</taxon>
        <taxon>Dikarya</taxon>
        <taxon>Ascomycota</taxon>
        <taxon>Pezizomycotina</taxon>
        <taxon>Dothideomycetes</taxon>
        <taxon>Pleosporomycetidae</taxon>
        <taxon>Pleosporales</taxon>
        <taxon>Pleosporineae</taxon>
        <taxon>Pleosporaceae</taxon>
        <taxon>Bipolaris</taxon>
    </lineage>
</organism>
<keyword evidence="1" id="KW-0812">Transmembrane</keyword>
<evidence type="ECO:0000313" key="3">
    <source>
        <dbReference type="Proteomes" id="UP000054337"/>
    </source>
</evidence>
<keyword evidence="1" id="KW-1133">Transmembrane helix</keyword>
<proteinExistence type="predicted"/>
<dbReference type="RefSeq" id="XP_014556201.1">
    <property type="nucleotide sequence ID" value="XM_014700715.1"/>
</dbReference>
<dbReference type="OrthoDB" id="3791307at2759"/>
<feature type="transmembrane region" description="Helical" evidence="1">
    <location>
        <begin position="53"/>
        <end position="70"/>
    </location>
</feature>
<dbReference type="GeneID" id="26251802"/>
<keyword evidence="3" id="KW-1185">Reference proteome</keyword>
<dbReference type="HOGENOM" id="CLU_1102629_0_0_1"/>
<sequence>MASPSTTKSTPAVASSSSSLHPRLTFRDWLRFALFLFIPLYARFYISPSLSSLLGHIYVIGTTGISIVHFRGDVVGLSHVADVAYGVAISSAPRLGRLYSYTARMIPNIEGWRGEVLDWAFIARSVMYILPEMYGKDVKKLNEEYKHAYPGFPVCVLSCCVPIVWCCFGGRGYSWYNLFFTWSVLSHFFEDVYLICLNYRSLCRSGKTVREDSWPHKDATKKSGRWMNGHGRELTLGEVIQWHSTGSITPKT</sequence>
<reference evidence="2 3" key="1">
    <citation type="journal article" date="2013" name="PLoS Genet.">
        <title>Comparative genome structure, secondary metabolite, and effector coding capacity across Cochliobolus pathogens.</title>
        <authorList>
            <person name="Condon B.J."/>
            <person name="Leng Y."/>
            <person name="Wu D."/>
            <person name="Bushley K.E."/>
            <person name="Ohm R.A."/>
            <person name="Otillar R."/>
            <person name="Martin J."/>
            <person name="Schackwitz W."/>
            <person name="Grimwood J."/>
            <person name="MohdZainudin N."/>
            <person name="Xue C."/>
            <person name="Wang R."/>
            <person name="Manning V.A."/>
            <person name="Dhillon B."/>
            <person name="Tu Z.J."/>
            <person name="Steffenson B.J."/>
            <person name="Salamov A."/>
            <person name="Sun H."/>
            <person name="Lowry S."/>
            <person name="LaButti K."/>
            <person name="Han J."/>
            <person name="Copeland A."/>
            <person name="Lindquist E."/>
            <person name="Barry K."/>
            <person name="Schmutz J."/>
            <person name="Baker S.E."/>
            <person name="Ciuffetti L.M."/>
            <person name="Grigoriev I.V."/>
            <person name="Zhong S."/>
            <person name="Turgeon B.G."/>
        </authorList>
    </citation>
    <scope>NUCLEOTIDE SEQUENCE [LARGE SCALE GENOMIC DNA]</scope>
    <source>
        <strain evidence="2 3">FI3</strain>
    </source>
</reference>
<dbReference type="Proteomes" id="UP000054337">
    <property type="component" value="Unassembled WGS sequence"/>
</dbReference>
<gene>
    <name evidence="2" type="ORF">COCVIDRAFT_16319</name>
</gene>